<reference evidence="1" key="1">
    <citation type="journal article" date="2021" name="Proc. Natl. Acad. Sci. U.S.A.">
        <title>A Catalog of Tens of Thousands of Viruses from Human Metagenomes Reveals Hidden Associations with Chronic Diseases.</title>
        <authorList>
            <person name="Tisza M.J."/>
            <person name="Buck C.B."/>
        </authorList>
    </citation>
    <scope>NUCLEOTIDE SEQUENCE</scope>
    <source>
        <strain evidence="1">CtPNe1</strain>
    </source>
</reference>
<dbReference type="SUPFAM" id="SSF46894">
    <property type="entry name" value="C-terminal effector domain of the bipartite response regulators"/>
    <property type="match status" value="1"/>
</dbReference>
<name>A0A8D9PGK7_9VIRU</name>
<proteinExistence type="predicted"/>
<dbReference type="EMBL" id="BK029947">
    <property type="protein sequence ID" value="DAD56869.1"/>
    <property type="molecule type" value="Genomic_DNA"/>
</dbReference>
<dbReference type="GO" id="GO:0006355">
    <property type="term" value="P:regulation of DNA-templated transcription"/>
    <property type="evidence" value="ECO:0007669"/>
    <property type="project" value="InterPro"/>
</dbReference>
<evidence type="ECO:0000313" key="1">
    <source>
        <dbReference type="EMBL" id="DAD56869.1"/>
    </source>
</evidence>
<protein>
    <submittedName>
        <fullName evidence="1">Response regulator</fullName>
    </submittedName>
</protein>
<dbReference type="InterPro" id="IPR016032">
    <property type="entry name" value="Sig_transdc_resp-reg_C-effctor"/>
</dbReference>
<accession>A0A8D9PGK7</accession>
<sequence length="70" mass="8530">MKFSELTKPELEKILENANFTEEEERIFKLLSRNFTQKEIVARLCVSQRTLERRIRNIKNKIERVCCDWN</sequence>
<organism evidence="1">
    <name type="scientific">Bacteriophage sp</name>
    <dbReference type="NCBI Taxonomy" id="38018"/>
    <lineage>
        <taxon>Viruses</taxon>
    </lineage>
</organism>
<dbReference type="InterPro" id="IPR036388">
    <property type="entry name" value="WH-like_DNA-bd_sf"/>
</dbReference>
<dbReference type="Gene3D" id="1.10.10.10">
    <property type="entry name" value="Winged helix-like DNA-binding domain superfamily/Winged helix DNA-binding domain"/>
    <property type="match status" value="1"/>
</dbReference>
<dbReference type="GO" id="GO:0003677">
    <property type="term" value="F:DNA binding"/>
    <property type="evidence" value="ECO:0007669"/>
    <property type="project" value="InterPro"/>
</dbReference>